<accession>A0ABR4PHM6</accession>
<comment type="similarity">
    <text evidence="2">Belongs to the AIM9 family.</text>
</comment>
<dbReference type="SUPFAM" id="SSF56112">
    <property type="entry name" value="Protein kinase-like (PK-like)"/>
    <property type="match status" value="1"/>
</dbReference>
<keyword evidence="5" id="KW-0496">Mitochondrion</keyword>
<evidence type="ECO:0000256" key="1">
    <source>
        <dbReference type="ARBA" id="ARBA00004173"/>
    </source>
</evidence>
<name>A0ABR4PHM6_9HELO</name>
<dbReference type="PANTHER" id="PTHR36091">
    <property type="entry name" value="ALTERED INHERITANCE OF MITOCHONDRIA PROTEIN 9, MITOCHONDRIAL"/>
    <property type="match status" value="1"/>
</dbReference>
<dbReference type="InterPro" id="IPR011009">
    <property type="entry name" value="Kinase-like_dom_sf"/>
</dbReference>
<evidence type="ECO:0000256" key="3">
    <source>
        <dbReference type="ARBA" id="ARBA00016197"/>
    </source>
</evidence>
<comment type="caution">
    <text evidence="8">The sequence shown here is derived from an EMBL/GenBank/DDBJ whole genome shotgun (WGS) entry which is preliminary data.</text>
</comment>
<evidence type="ECO:0000313" key="8">
    <source>
        <dbReference type="EMBL" id="KAL3422795.1"/>
    </source>
</evidence>
<feature type="compositionally biased region" description="Polar residues" evidence="7">
    <location>
        <begin position="370"/>
        <end position="384"/>
    </location>
</feature>
<proteinExistence type="inferred from homology"/>
<dbReference type="Gene3D" id="3.30.200.20">
    <property type="entry name" value="Phosphorylase Kinase, domain 1"/>
    <property type="match status" value="1"/>
</dbReference>
<evidence type="ECO:0000256" key="4">
    <source>
        <dbReference type="ARBA" id="ARBA00022946"/>
    </source>
</evidence>
<dbReference type="PANTHER" id="PTHR36091:SF1">
    <property type="entry name" value="ALTERED INHERITANCE OF MITOCHONDRIA PROTEIN 9, MITOCHONDRIAL"/>
    <property type="match status" value="1"/>
</dbReference>
<keyword evidence="4" id="KW-0809">Transit peptide</keyword>
<comment type="subcellular location">
    <subcellularLocation>
        <location evidence="1">Mitochondrion</location>
    </subcellularLocation>
</comment>
<gene>
    <name evidence="8" type="ORF">PVAG01_04542</name>
</gene>
<reference evidence="8 9" key="1">
    <citation type="submission" date="2024-06" db="EMBL/GenBank/DDBJ databases">
        <title>Complete genome of Phlyctema vagabunda strain 19-DSS-EL-015.</title>
        <authorList>
            <person name="Fiorenzani C."/>
        </authorList>
    </citation>
    <scope>NUCLEOTIDE SEQUENCE [LARGE SCALE GENOMIC DNA]</scope>
    <source>
        <strain evidence="8 9">19-DSS-EL-015</strain>
    </source>
</reference>
<feature type="region of interest" description="Disordered" evidence="7">
    <location>
        <begin position="361"/>
        <end position="385"/>
    </location>
</feature>
<evidence type="ECO:0000256" key="5">
    <source>
        <dbReference type="ARBA" id="ARBA00023128"/>
    </source>
</evidence>
<evidence type="ECO:0000256" key="6">
    <source>
        <dbReference type="ARBA" id="ARBA00031849"/>
    </source>
</evidence>
<protein>
    <recommendedName>
        <fullName evidence="3">Altered inheritance of mitochondria protein 9, mitochondrial</fullName>
    </recommendedName>
    <alternativeName>
        <fullName evidence="6">Found in mitochondrial proteome protein 29</fullName>
    </alternativeName>
</protein>
<organism evidence="8 9">
    <name type="scientific">Phlyctema vagabunda</name>
    <dbReference type="NCBI Taxonomy" id="108571"/>
    <lineage>
        <taxon>Eukaryota</taxon>
        <taxon>Fungi</taxon>
        <taxon>Dikarya</taxon>
        <taxon>Ascomycota</taxon>
        <taxon>Pezizomycotina</taxon>
        <taxon>Leotiomycetes</taxon>
        <taxon>Helotiales</taxon>
        <taxon>Dermateaceae</taxon>
        <taxon>Phlyctema</taxon>
    </lineage>
</organism>
<keyword evidence="9" id="KW-1185">Reference proteome</keyword>
<dbReference type="Gene3D" id="3.90.1200.10">
    <property type="match status" value="1"/>
</dbReference>
<sequence length="550" mass="61974">MASPFISKFVSSIFTRQPQPRAFLSVKAPSKDPLYPILYTSGRWLHRDEEQCALRHIDFSFPELCKKALKLSPDATHIISYEKKEGGFNKVFIFHLNNGTRLVARLPTRAAGPPRLTTNSEVATIKYVRSHTSIPVPHILDWSDDSSNAIGSEYIIMNHVEGVQLQQRWATMSGSQYTRCVQSVCMTMKQLAALEFPAYGSLYFKDAPIDPSLKVPFADGLCIGPHCSTTYWDHSISAAINESPDNSGPWQDLSAYSSGLVTNKYSKFPCSEINISRPSYFGKVDEHRNLLQSAQIILQNLITQAPIQIAALPTLLHPDLHARNIYVKDDEPTSITCLIDWQSSSIEPAFIYAGEVPDFAMPPSDESGEESTNSAAEEPTGSNLTEEDIRLRKVASYCSQAYDICTKSFIPKLRIARSVDPLLVRPFQYANTSWRDSTTAVRQEFIELADRWYDLDLAGPAPYNLTPTELETHEKGYKAFEHVQKLKVMLMKMLGTDSDGWVPLDRWEEVRRAHKAVFEMALETAREGENASMSEDDVRELWPFDGWKKG</sequence>
<dbReference type="Proteomes" id="UP001629113">
    <property type="component" value="Unassembled WGS sequence"/>
</dbReference>
<evidence type="ECO:0000256" key="2">
    <source>
        <dbReference type="ARBA" id="ARBA00005543"/>
    </source>
</evidence>
<evidence type="ECO:0000256" key="7">
    <source>
        <dbReference type="SAM" id="MobiDB-lite"/>
    </source>
</evidence>
<dbReference type="InterPro" id="IPR051035">
    <property type="entry name" value="Mito_inheritance_9"/>
</dbReference>
<dbReference type="EMBL" id="JBFCZG010000004">
    <property type="protein sequence ID" value="KAL3422795.1"/>
    <property type="molecule type" value="Genomic_DNA"/>
</dbReference>
<evidence type="ECO:0000313" key="9">
    <source>
        <dbReference type="Proteomes" id="UP001629113"/>
    </source>
</evidence>